<organism evidence="2 3">
    <name type="scientific">Endosaccharibacter trunci</name>
    <dbReference type="NCBI Taxonomy" id="2812733"/>
    <lineage>
        <taxon>Bacteria</taxon>
        <taxon>Pseudomonadati</taxon>
        <taxon>Pseudomonadota</taxon>
        <taxon>Alphaproteobacteria</taxon>
        <taxon>Acetobacterales</taxon>
        <taxon>Acetobacteraceae</taxon>
        <taxon>Endosaccharibacter</taxon>
    </lineage>
</organism>
<feature type="compositionally biased region" description="Low complexity" evidence="1">
    <location>
        <begin position="1"/>
        <end position="11"/>
    </location>
</feature>
<keyword evidence="3" id="KW-1185">Reference proteome</keyword>
<dbReference type="RefSeq" id="WP_422865356.1">
    <property type="nucleotide sequence ID" value="NZ_JAMSKV010000017.1"/>
</dbReference>
<reference evidence="2 3" key="1">
    <citation type="submission" date="2022-06" db="EMBL/GenBank/DDBJ databases">
        <title>Endosaccharibacter gen. nov., sp. nov., endophytic bacteria isolated from sugarcane.</title>
        <authorList>
            <person name="Pitiwittayakul N."/>
            <person name="Yukphan P."/>
            <person name="Charoenyingcharoen P."/>
            <person name="Tanasupawat S."/>
        </authorList>
    </citation>
    <scope>NUCLEOTIDE SEQUENCE [LARGE SCALE GENOMIC DNA]</scope>
    <source>
        <strain evidence="2 3">KSS8</strain>
    </source>
</reference>
<proteinExistence type="predicted"/>
<feature type="compositionally biased region" description="Gly residues" evidence="1">
    <location>
        <begin position="12"/>
        <end position="24"/>
    </location>
</feature>
<feature type="region of interest" description="Disordered" evidence="1">
    <location>
        <begin position="1"/>
        <end position="31"/>
    </location>
</feature>
<protein>
    <recommendedName>
        <fullName evidence="4">LysM domain-containing protein</fullName>
    </recommendedName>
</protein>
<evidence type="ECO:0000313" key="2">
    <source>
        <dbReference type="EMBL" id="MCQ8279867.1"/>
    </source>
</evidence>
<dbReference type="Proteomes" id="UP001524587">
    <property type="component" value="Unassembled WGS sequence"/>
</dbReference>
<sequence length="76" mass="7391">MSGTTTTPTVSGGSGGTTTSGSGSGNTPAAPAYQWVVTQPGNGFPVGTWITDAATIAELNANPPSWAVRVNVPAGS</sequence>
<accession>A0ABT1WAG1</accession>
<name>A0ABT1WAG1_9PROT</name>
<comment type="caution">
    <text evidence="2">The sequence shown here is derived from an EMBL/GenBank/DDBJ whole genome shotgun (WGS) entry which is preliminary data.</text>
</comment>
<evidence type="ECO:0008006" key="4">
    <source>
        <dbReference type="Google" id="ProtNLM"/>
    </source>
</evidence>
<dbReference type="EMBL" id="JAMSKV010000017">
    <property type="protein sequence ID" value="MCQ8279867.1"/>
    <property type="molecule type" value="Genomic_DNA"/>
</dbReference>
<gene>
    <name evidence="2" type="ORF">NFI95_15590</name>
</gene>
<evidence type="ECO:0000313" key="3">
    <source>
        <dbReference type="Proteomes" id="UP001524587"/>
    </source>
</evidence>
<evidence type="ECO:0000256" key="1">
    <source>
        <dbReference type="SAM" id="MobiDB-lite"/>
    </source>
</evidence>